<keyword evidence="2 5" id="KW-0812">Transmembrane</keyword>
<sequence>MPLRILGHIVRRLLLLTASLLAVGLILFIALTRTRVGRDFVRTQLEIAFETYLNGRLQIERLDGDLIRGLYATRVQLYTPDGQLLLTVDSLALHPSWRLIFRRTLAFRRVELYHPQLFLHYAHGHWNFAQLQDTTAPAARPQWSLTIAEFRLHNGVVQTHRTGPPPRLVQQQKLFDYTRSRLDSLTLHATLEYYPDRLLVDLLQLSASLTHPRQRLHHLSGQLLYQDGRWYLPRLELSLGESQLSLSGQLIPRVPFATSALQLQLQRGNLDADALHRLFPALPFRQALEITGQLHGTLNGLVLEHLDLAAGSSHFRLEGTLFGFPDSLDFDLLLTGSALRTADLVAFWPTLPLPSAFHTSTPLALRLETRGLLNISAPVTFRHLEGRVHLQGLPGILAGPFWLTRNDSTGAVTYEARFRLRHVQLARLGPGSPLPTILNGIAELHGQGTRQFDLHLRLDPRPFGGGADDSLSFTLQRNDTRFWATFSLPQPTGSLTATAFHQADPDSARFWMLAVARQFDLSPYLSTDTLRTRLNATLSVEGAGTDWSHLTATAHLHLDSSYAWQAGQSWPLPPASVHLQLTPEASDRQQLHIEGDFLTAHLTSNLPPPQIARLFRYWLQAMATAFYRQIEKPFYRLPRPFAPATIPPPLPSLSLQARFQIHRLDWLPPLLGTPAIQTNLTGTFWARADADTLQLALTWQADTLHVGTLQQQKVQGRLQLATGRMVDRSLIGLLEWQSAHLQQLRNIRLVGYIQPGSAQLSLSSRPDTAGETLRLTATLDFFSRFNRLTLQEFLWQVNGYRWYLEHPARLDLYADAIVIHPLALRNPPSSDTTAGQIELQGLLSAQITDTLHIALRGIALAELTRALGRARKLSGHLEGRLSLVSALGTPQLAGFLRINQLRYDQHPLGTLRLVSHYMPGSPLIALDARLEPDPTIGAANRLHLFGTLRLPSPRDAGQLDLRLETGHADAFFFTYIFPELIANVRGYFVGRGRITGSFRRPVFNAAMQLHAGAFDIPRFNLRYTIEGPVLVDETGFLLDGVRLKDPTGGQAYVNGRIYFNEYRFFSFGLMARLEGLQVMNVTYSRDLPFYGKIWGRGLFTLRGPLYDALLQTAEAEVLPESEIYIPLAESGTEADEAFIIFADSTGRIPERPTRRANLLARRPPGERPFLDGLDLDLNLLAPQGTTVRLVIDPLLGDVINARGSGRLQIIRQEGSFQAFGQLDVTEGDYLFTAGEIFVRRFLIEGGTITWDGDPINARLDLQAAYRTRASRAGLPGALGQGTGLIPLVVQMRITGRVEAPQVSLRLAIDRSINEPLAGYEGLEALLNQPERAAEYATSVLLTNSFLLTTERTDPETLTLSGNQLAFNSLSQLIASQLNRYLSQVLPNVDLLLGVQGEGAQRLDVTYGIALRLLNERLIIRGQGVYRGESTADGQQNLLGEFIVEVRLTPNVSVQVFYRREDDVLNDYTLTSVTGAGLSYQTAFPTWRRLLDRLFGWLFPDRSSDRVPPLTQVGNNSEQANVEQHR</sequence>
<evidence type="ECO:0000256" key="4">
    <source>
        <dbReference type="ARBA" id="ARBA00023136"/>
    </source>
</evidence>
<comment type="subcellular location">
    <subcellularLocation>
        <location evidence="1">Membrane</location>
        <topology evidence="1">Single-pass membrane protein</topology>
    </subcellularLocation>
</comment>
<dbReference type="GO" id="GO:0090313">
    <property type="term" value="P:regulation of protein targeting to membrane"/>
    <property type="evidence" value="ECO:0007669"/>
    <property type="project" value="TreeGrafter"/>
</dbReference>
<dbReference type="EMBL" id="FRAU01000001">
    <property type="protein sequence ID" value="SHK04200.1"/>
    <property type="molecule type" value="Genomic_DNA"/>
</dbReference>
<dbReference type="InterPro" id="IPR052894">
    <property type="entry name" value="AsmA-related"/>
</dbReference>
<evidence type="ECO:0000256" key="2">
    <source>
        <dbReference type="ARBA" id="ARBA00022692"/>
    </source>
</evidence>
<feature type="domain" description="Translocation and assembly module TamB C-terminal" evidence="6">
    <location>
        <begin position="1044"/>
        <end position="1483"/>
    </location>
</feature>
<dbReference type="PANTHER" id="PTHR30441">
    <property type="entry name" value="DUF748 DOMAIN-CONTAINING PROTEIN"/>
    <property type="match status" value="1"/>
</dbReference>
<keyword evidence="3 5" id="KW-1133">Transmembrane helix</keyword>
<dbReference type="GO" id="GO:0005886">
    <property type="term" value="C:plasma membrane"/>
    <property type="evidence" value="ECO:0007669"/>
    <property type="project" value="InterPro"/>
</dbReference>
<dbReference type="InterPro" id="IPR007452">
    <property type="entry name" value="TamB_C"/>
</dbReference>
<accession>A0A1M6P8H0</accession>
<dbReference type="STRING" id="633813.SAMN04488087_0074"/>
<protein>
    <recommendedName>
        <fullName evidence="6">Translocation and assembly module TamB C-terminal domain-containing protein</fullName>
    </recommendedName>
</protein>
<evidence type="ECO:0000259" key="6">
    <source>
        <dbReference type="Pfam" id="PF04357"/>
    </source>
</evidence>
<gene>
    <name evidence="7" type="ORF">SAMN04488087_0074</name>
</gene>
<keyword evidence="4 5" id="KW-0472">Membrane</keyword>
<evidence type="ECO:0000313" key="7">
    <source>
        <dbReference type="EMBL" id="SHK04200.1"/>
    </source>
</evidence>
<name>A0A1M6P8H0_9BACT</name>
<dbReference type="PANTHER" id="PTHR30441:SF8">
    <property type="entry name" value="DUF748 DOMAIN-CONTAINING PROTEIN"/>
    <property type="match status" value="1"/>
</dbReference>
<dbReference type="GO" id="GO:0009306">
    <property type="term" value="P:protein secretion"/>
    <property type="evidence" value="ECO:0007669"/>
    <property type="project" value="InterPro"/>
</dbReference>
<evidence type="ECO:0000313" key="8">
    <source>
        <dbReference type="Proteomes" id="UP000185812"/>
    </source>
</evidence>
<evidence type="ECO:0000256" key="1">
    <source>
        <dbReference type="ARBA" id="ARBA00004167"/>
    </source>
</evidence>
<dbReference type="Proteomes" id="UP000185812">
    <property type="component" value="Unassembled WGS sequence"/>
</dbReference>
<proteinExistence type="predicted"/>
<dbReference type="RefSeq" id="WP_072713867.1">
    <property type="nucleotide sequence ID" value="NZ_FRAU01000001.1"/>
</dbReference>
<evidence type="ECO:0000256" key="5">
    <source>
        <dbReference type="SAM" id="Phobius"/>
    </source>
</evidence>
<organism evidence="7 8">
    <name type="scientific">Rhodothermus profundi</name>
    <dbReference type="NCBI Taxonomy" id="633813"/>
    <lineage>
        <taxon>Bacteria</taxon>
        <taxon>Pseudomonadati</taxon>
        <taxon>Rhodothermota</taxon>
        <taxon>Rhodothermia</taxon>
        <taxon>Rhodothermales</taxon>
        <taxon>Rhodothermaceae</taxon>
        <taxon>Rhodothermus</taxon>
    </lineage>
</organism>
<keyword evidence="8" id="KW-1185">Reference proteome</keyword>
<dbReference type="Pfam" id="PF04357">
    <property type="entry name" value="TamB"/>
    <property type="match status" value="1"/>
</dbReference>
<feature type="transmembrane region" description="Helical" evidence="5">
    <location>
        <begin position="12"/>
        <end position="31"/>
    </location>
</feature>
<evidence type="ECO:0000256" key="3">
    <source>
        <dbReference type="ARBA" id="ARBA00022989"/>
    </source>
</evidence>
<reference evidence="8" key="1">
    <citation type="submission" date="2016-11" db="EMBL/GenBank/DDBJ databases">
        <authorList>
            <person name="Varghese N."/>
            <person name="Submissions S."/>
        </authorList>
    </citation>
    <scope>NUCLEOTIDE SEQUENCE [LARGE SCALE GENOMIC DNA]</scope>
    <source>
        <strain evidence="8">DSM 22212</strain>
    </source>
</reference>